<sequence>MFSSVAKRANTSVHHYGPNYLVSLRSFQSVVLTDGTSGDPIWILGGKLDQFKAISPGGNALTFPTQHHARLRPGNMLTMFDNHIEANIIGCTGEDCSRALKLKLDLRTMTGTQPAIAKYKGGSGEAVMDLQLGPRAEGFLPGVNVPYRAFKLDSGWADRAGGPVLLSRGRKVYVTWNGATKVAKWVVSRDVPATSTTGAWTPPRPAGYPGPKGHIPGARFLWNRPTLGPSFKACLPSTLPKQLSHLAEIVHWLADKRAGERAFAVVLSPWARGGKAVSAAGIQEHKHLLPLGGDFPRRRIWRPVLGETNAVSGTSIRRHRRGRKKSADRRVSDFRIRR</sequence>
<dbReference type="PANTHER" id="PTHR35340:SF5">
    <property type="entry name" value="ASST-DOMAIN-CONTAINING PROTEIN"/>
    <property type="match status" value="1"/>
</dbReference>
<evidence type="ECO:0000313" key="2">
    <source>
        <dbReference type="Proteomes" id="UP001201980"/>
    </source>
</evidence>
<comment type="caution">
    <text evidence="1">The sequence shown here is derived from an EMBL/GenBank/DDBJ whole genome shotgun (WGS) entry which is preliminary data.</text>
</comment>
<name>A0AAD5RYK2_9PEZI</name>
<dbReference type="EMBL" id="JAKWBI020000023">
    <property type="protein sequence ID" value="KAJ2905841.1"/>
    <property type="molecule type" value="Genomic_DNA"/>
</dbReference>
<dbReference type="PANTHER" id="PTHR35340">
    <property type="entry name" value="PQQ ENZYME REPEAT PROTEIN-RELATED"/>
    <property type="match status" value="1"/>
</dbReference>
<keyword evidence="2" id="KW-1185">Reference proteome</keyword>
<proteinExistence type="predicted"/>
<evidence type="ECO:0000313" key="1">
    <source>
        <dbReference type="EMBL" id="KAJ2905841.1"/>
    </source>
</evidence>
<protein>
    <submittedName>
        <fullName evidence="1">Uncharacterized protein</fullName>
    </submittedName>
</protein>
<dbReference type="InterPro" id="IPR053143">
    <property type="entry name" value="Arylsulfate_ST"/>
</dbReference>
<dbReference type="AlphaFoldDB" id="A0AAD5RYK2"/>
<dbReference type="Proteomes" id="UP001201980">
    <property type="component" value="Unassembled WGS sequence"/>
</dbReference>
<accession>A0AAD5RYK2</accession>
<organism evidence="1 2">
    <name type="scientific">Zalerion maritima</name>
    <dbReference type="NCBI Taxonomy" id="339359"/>
    <lineage>
        <taxon>Eukaryota</taxon>
        <taxon>Fungi</taxon>
        <taxon>Dikarya</taxon>
        <taxon>Ascomycota</taxon>
        <taxon>Pezizomycotina</taxon>
        <taxon>Sordariomycetes</taxon>
        <taxon>Lulworthiomycetidae</taxon>
        <taxon>Lulworthiales</taxon>
        <taxon>Lulworthiaceae</taxon>
        <taxon>Zalerion</taxon>
    </lineage>
</organism>
<dbReference type="Pfam" id="PF14269">
    <property type="entry name" value="Arylsulfotran_2"/>
    <property type="match status" value="1"/>
</dbReference>
<dbReference type="InterPro" id="IPR039535">
    <property type="entry name" value="ASST-like"/>
</dbReference>
<reference evidence="1" key="1">
    <citation type="submission" date="2022-07" db="EMBL/GenBank/DDBJ databases">
        <title>Draft genome sequence of Zalerion maritima ATCC 34329, a (micro)plastics degrading marine fungus.</title>
        <authorList>
            <person name="Paco A."/>
            <person name="Goncalves M.F.M."/>
            <person name="Rocha-Santos T.A.P."/>
            <person name="Alves A."/>
        </authorList>
    </citation>
    <scope>NUCLEOTIDE SEQUENCE</scope>
    <source>
        <strain evidence="1">ATCC 34329</strain>
    </source>
</reference>
<gene>
    <name evidence="1" type="ORF">MKZ38_004089</name>
</gene>